<dbReference type="PANTHER" id="PTHR45771:SF6">
    <property type="entry name" value="HOMEOTIC PROTEIN SEX COMBS REDUCED"/>
    <property type="match status" value="1"/>
</dbReference>
<dbReference type="GO" id="GO:0005654">
    <property type="term" value="C:nucleoplasm"/>
    <property type="evidence" value="ECO:0007669"/>
    <property type="project" value="TreeGrafter"/>
</dbReference>
<dbReference type="Gene3D" id="1.10.10.60">
    <property type="entry name" value="Homeodomain-like"/>
    <property type="match status" value="2"/>
</dbReference>
<feature type="region of interest" description="Disordered" evidence="9">
    <location>
        <begin position="270"/>
        <end position="319"/>
    </location>
</feature>
<dbReference type="EMBL" id="CAJNRF010013413">
    <property type="protein sequence ID" value="CAF2148415.1"/>
    <property type="molecule type" value="Genomic_DNA"/>
</dbReference>
<dbReference type="GO" id="GO:0045944">
    <property type="term" value="P:positive regulation of transcription by RNA polymerase II"/>
    <property type="evidence" value="ECO:0007669"/>
    <property type="project" value="TreeGrafter"/>
</dbReference>
<dbReference type="EMBL" id="CAJOBG010000068">
    <property type="protein sequence ID" value="CAF3750332.1"/>
    <property type="molecule type" value="Genomic_DNA"/>
</dbReference>
<dbReference type="PRINTS" id="PR00025">
    <property type="entry name" value="ANTENNAPEDIA"/>
</dbReference>
<evidence type="ECO:0000256" key="9">
    <source>
        <dbReference type="SAM" id="MobiDB-lite"/>
    </source>
</evidence>
<dbReference type="GO" id="GO:0000981">
    <property type="term" value="F:DNA-binding transcription factor activity, RNA polymerase II-specific"/>
    <property type="evidence" value="ECO:0007669"/>
    <property type="project" value="InterPro"/>
</dbReference>
<dbReference type="InterPro" id="IPR020479">
    <property type="entry name" value="HD_metazoa"/>
</dbReference>
<dbReference type="Proteomes" id="UP000663856">
    <property type="component" value="Unassembled WGS sequence"/>
</dbReference>
<feature type="DNA-binding region" description="Homeobox" evidence="6">
    <location>
        <begin position="369"/>
        <end position="428"/>
    </location>
</feature>
<feature type="DNA-binding region" description="Homeobox" evidence="6">
    <location>
        <begin position="212"/>
        <end position="271"/>
    </location>
</feature>
<evidence type="ECO:0000256" key="6">
    <source>
        <dbReference type="PROSITE-ProRule" id="PRU00108"/>
    </source>
</evidence>
<evidence type="ECO:0000313" key="12">
    <source>
        <dbReference type="EMBL" id="CAF3750332.1"/>
    </source>
</evidence>
<reference evidence="12" key="1">
    <citation type="submission" date="2021-02" db="EMBL/GenBank/DDBJ databases">
        <authorList>
            <person name="Nowell W R."/>
        </authorList>
    </citation>
    <scope>NUCLEOTIDE SEQUENCE</scope>
</reference>
<keyword evidence="2" id="KW-0217">Developmental protein</keyword>
<dbReference type="PROSITE" id="PS00032">
    <property type="entry name" value="ANTENNAPEDIA"/>
    <property type="match status" value="2"/>
</dbReference>
<dbReference type="PROSITE" id="PS00027">
    <property type="entry name" value="HOMEOBOX_1"/>
    <property type="match status" value="2"/>
</dbReference>
<dbReference type="InterPro" id="IPR017995">
    <property type="entry name" value="Homeobox_antennapedia"/>
</dbReference>
<dbReference type="SMART" id="SM00389">
    <property type="entry name" value="HOX"/>
    <property type="match status" value="2"/>
</dbReference>
<keyword evidence="5 6" id="KW-0539">Nucleus</keyword>
<dbReference type="Proteomes" id="UP000663866">
    <property type="component" value="Unassembled WGS sequence"/>
</dbReference>
<comment type="subcellular location">
    <subcellularLocation>
        <location evidence="1 6 7">Nucleus</location>
    </subcellularLocation>
</comment>
<feature type="region of interest" description="Disordered" evidence="9">
    <location>
        <begin position="427"/>
        <end position="481"/>
    </location>
</feature>
<feature type="compositionally biased region" description="Polar residues" evidence="9">
    <location>
        <begin position="309"/>
        <end position="319"/>
    </location>
</feature>
<dbReference type="GO" id="GO:0009952">
    <property type="term" value="P:anterior/posterior pattern specification"/>
    <property type="evidence" value="ECO:0007669"/>
    <property type="project" value="TreeGrafter"/>
</dbReference>
<dbReference type="GO" id="GO:0000978">
    <property type="term" value="F:RNA polymerase II cis-regulatory region sequence-specific DNA binding"/>
    <property type="evidence" value="ECO:0007669"/>
    <property type="project" value="TreeGrafter"/>
</dbReference>
<dbReference type="InterPro" id="IPR050609">
    <property type="entry name" value="Antp_homeobox_Deformed_sf"/>
</dbReference>
<dbReference type="PRINTS" id="PR00024">
    <property type="entry name" value="HOMEOBOX"/>
</dbReference>
<sequence length="481" mass="55182">MNSLYSSSLHLMNNNYDVDGTNANYSTRQQLSDNNVNVNNAPCILQSPIVDYYEQESFHEISSQQNSLYNNDLYQNNTNHLYRYNLLSSTSANPSSNSCVYTCQNGSIGNYCEENGTSISSNGCPQSAVASSINPMSLDLYALSISPSSGVHKSSNCPPLSIQHSNDLNSSINIVASLSSFNKEEQNSPVIYPWMRKAHINNPVINYTSGETKRARTAYTRHQVLELEKEFHFSKYLNRRRRIEIADSLVLTERQIKIWFQNRRMKWKKDHKLPNTKSKLPETFPSATTSSPNLIKKEEQEDDLDPSVHKSSNCPPLSIQHSNDLNSSINIVASLSSFNKEEQNSPVIYPWMRKAHINNPVINYTSGETKRARTAYTRHQVLELEKEFHFSKYLNRRRRIEIADSLVLTERQIKIWFQNRRMKWKKDHKLPNTKSKLPETFPSATTSSPNLIKKEEQEDDLDPSIMNNYIKEESFSSTSTN</sequence>
<evidence type="ECO:0000313" key="13">
    <source>
        <dbReference type="Proteomes" id="UP000663866"/>
    </source>
</evidence>
<evidence type="ECO:0000256" key="2">
    <source>
        <dbReference type="ARBA" id="ARBA00022473"/>
    </source>
</evidence>
<protein>
    <recommendedName>
        <fullName evidence="10">Homeobox domain-containing protein</fullName>
    </recommendedName>
</protein>
<evidence type="ECO:0000256" key="5">
    <source>
        <dbReference type="ARBA" id="ARBA00023242"/>
    </source>
</evidence>
<dbReference type="PROSITE" id="PS50071">
    <property type="entry name" value="HOMEOBOX_2"/>
    <property type="match status" value="2"/>
</dbReference>
<evidence type="ECO:0000256" key="7">
    <source>
        <dbReference type="RuleBase" id="RU000682"/>
    </source>
</evidence>
<dbReference type="InterPro" id="IPR017970">
    <property type="entry name" value="Homeobox_CS"/>
</dbReference>
<comment type="caution">
    <text evidence="12">The sequence shown here is derived from an EMBL/GenBank/DDBJ whole genome shotgun (WGS) entry which is preliminary data.</text>
</comment>
<dbReference type="AlphaFoldDB" id="A0A818YHY6"/>
<organism evidence="12 13">
    <name type="scientific">Rotaria magnacalcarata</name>
    <dbReference type="NCBI Taxonomy" id="392030"/>
    <lineage>
        <taxon>Eukaryota</taxon>
        <taxon>Metazoa</taxon>
        <taxon>Spiralia</taxon>
        <taxon>Gnathifera</taxon>
        <taxon>Rotifera</taxon>
        <taxon>Eurotatoria</taxon>
        <taxon>Bdelloidea</taxon>
        <taxon>Philodinida</taxon>
        <taxon>Philodinidae</taxon>
        <taxon>Rotaria</taxon>
    </lineage>
</organism>
<dbReference type="Pfam" id="PF00046">
    <property type="entry name" value="Homeodomain"/>
    <property type="match status" value="2"/>
</dbReference>
<accession>A0A818YHY6</accession>
<evidence type="ECO:0000256" key="3">
    <source>
        <dbReference type="ARBA" id="ARBA00023125"/>
    </source>
</evidence>
<dbReference type="PANTHER" id="PTHR45771">
    <property type="entry name" value="HOMEOTIC PROTEIN DEFORMED"/>
    <property type="match status" value="1"/>
</dbReference>
<dbReference type="InterPro" id="IPR001827">
    <property type="entry name" value="Homeobox_Antennapedia_CS"/>
</dbReference>
<evidence type="ECO:0000256" key="1">
    <source>
        <dbReference type="ARBA" id="ARBA00004123"/>
    </source>
</evidence>
<evidence type="ECO:0000256" key="8">
    <source>
        <dbReference type="RuleBase" id="RU004442"/>
    </source>
</evidence>
<gene>
    <name evidence="12" type="ORF">OVN521_LOCUS1092</name>
    <name evidence="11" type="ORF">WKI299_LOCUS29787</name>
</gene>
<keyword evidence="4 6" id="KW-0371">Homeobox</keyword>
<comment type="similarity">
    <text evidence="8">Belongs to the Antp homeobox family.</text>
</comment>
<evidence type="ECO:0000256" key="4">
    <source>
        <dbReference type="ARBA" id="ARBA00023155"/>
    </source>
</evidence>
<evidence type="ECO:0000313" key="11">
    <source>
        <dbReference type="EMBL" id="CAF2148415.1"/>
    </source>
</evidence>
<keyword evidence="3 6" id="KW-0238">DNA-binding</keyword>
<feature type="domain" description="Homeobox" evidence="10">
    <location>
        <begin position="210"/>
        <end position="270"/>
    </location>
</feature>
<keyword evidence="13" id="KW-1185">Reference proteome</keyword>
<dbReference type="SUPFAM" id="SSF46689">
    <property type="entry name" value="Homeodomain-like"/>
    <property type="match status" value="2"/>
</dbReference>
<proteinExistence type="inferred from homology"/>
<dbReference type="InterPro" id="IPR009057">
    <property type="entry name" value="Homeodomain-like_sf"/>
</dbReference>
<name>A0A818YHY6_9BILA</name>
<feature type="domain" description="Homeobox" evidence="10">
    <location>
        <begin position="367"/>
        <end position="427"/>
    </location>
</feature>
<dbReference type="CDD" id="cd00086">
    <property type="entry name" value="homeodomain"/>
    <property type="match status" value="2"/>
</dbReference>
<dbReference type="InterPro" id="IPR001356">
    <property type="entry name" value="HD"/>
</dbReference>
<evidence type="ECO:0000259" key="10">
    <source>
        <dbReference type="PROSITE" id="PS50071"/>
    </source>
</evidence>